<keyword evidence="6" id="KW-0804">Transcription</keyword>
<evidence type="ECO:0000313" key="12">
    <source>
        <dbReference type="WBParaSite" id="HNAJ_0001216801-mRNA-1"/>
    </source>
</evidence>
<feature type="domain" description="BHLH" evidence="9">
    <location>
        <begin position="139"/>
        <end position="191"/>
    </location>
</feature>
<reference evidence="12" key="1">
    <citation type="submission" date="2017-02" db="UniProtKB">
        <authorList>
            <consortium name="WormBaseParasite"/>
        </authorList>
    </citation>
    <scope>IDENTIFICATION</scope>
</reference>
<keyword evidence="1" id="KW-0217">Developmental protein</keyword>
<dbReference type="Pfam" id="PF12533">
    <property type="entry name" value="Neuro_bHLH"/>
    <property type="match status" value="1"/>
</dbReference>
<evidence type="ECO:0000256" key="3">
    <source>
        <dbReference type="ARBA" id="ARBA00022902"/>
    </source>
</evidence>
<feature type="compositionally biased region" description="Basic and acidic residues" evidence="8">
    <location>
        <begin position="129"/>
        <end position="143"/>
    </location>
</feature>
<keyword evidence="4" id="KW-0805">Transcription regulation</keyword>
<dbReference type="GO" id="GO:0007423">
    <property type="term" value="P:sensory organ development"/>
    <property type="evidence" value="ECO:0007669"/>
    <property type="project" value="TreeGrafter"/>
</dbReference>
<organism evidence="12">
    <name type="scientific">Rodentolepis nana</name>
    <name type="common">Dwarf tapeworm</name>
    <name type="synonym">Hymenolepis nana</name>
    <dbReference type="NCBI Taxonomy" id="102285"/>
    <lineage>
        <taxon>Eukaryota</taxon>
        <taxon>Metazoa</taxon>
        <taxon>Spiralia</taxon>
        <taxon>Lophotrochozoa</taxon>
        <taxon>Platyhelminthes</taxon>
        <taxon>Cestoda</taxon>
        <taxon>Eucestoda</taxon>
        <taxon>Cyclophyllidea</taxon>
        <taxon>Hymenolepididae</taxon>
        <taxon>Rodentolepis</taxon>
    </lineage>
</organism>
<protein>
    <submittedName>
        <fullName evidence="12">BHLH domain-containing protein</fullName>
    </submittedName>
</protein>
<evidence type="ECO:0000256" key="5">
    <source>
        <dbReference type="ARBA" id="ARBA00023125"/>
    </source>
</evidence>
<dbReference type="STRING" id="102285.A0A0R3TWD8"/>
<name>A0A0R3TWD8_RODNA</name>
<evidence type="ECO:0000256" key="6">
    <source>
        <dbReference type="ARBA" id="ARBA00023163"/>
    </source>
</evidence>
<dbReference type="Proteomes" id="UP000278807">
    <property type="component" value="Unassembled WGS sequence"/>
</dbReference>
<dbReference type="SUPFAM" id="SSF47459">
    <property type="entry name" value="HLH, helix-loop-helix DNA-binding domain"/>
    <property type="match status" value="1"/>
</dbReference>
<keyword evidence="5" id="KW-0238">DNA-binding</keyword>
<dbReference type="PANTHER" id="PTHR19290">
    <property type="entry name" value="BASIC HELIX-LOOP-HELIX PROTEIN NEUROGENIN-RELATED"/>
    <property type="match status" value="1"/>
</dbReference>
<keyword evidence="2" id="KW-0221">Differentiation</keyword>
<dbReference type="Gene3D" id="4.10.280.10">
    <property type="entry name" value="Helix-loop-helix DNA-binding domain"/>
    <property type="match status" value="1"/>
</dbReference>
<dbReference type="GO" id="GO:0005634">
    <property type="term" value="C:nucleus"/>
    <property type="evidence" value="ECO:0007669"/>
    <property type="project" value="TreeGrafter"/>
</dbReference>
<dbReference type="GO" id="GO:0045944">
    <property type="term" value="P:positive regulation of transcription by RNA polymerase II"/>
    <property type="evidence" value="ECO:0007669"/>
    <property type="project" value="TreeGrafter"/>
</dbReference>
<keyword evidence="3" id="KW-0524">Neurogenesis</keyword>
<evidence type="ECO:0000256" key="8">
    <source>
        <dbReference type="SAM" id="MobiDB-lite"/>
    </source>
</evidence>
<dbReference type="PANTHER" id="PTHR19290:SF134">
    <property type="entry name" value="NEUROGENIC DIFFERENTIATION FACTOR 1"/>
    <property type="match status" value="1"/>
</dbReference>
<keyword evidence="11" id="KW-1185">Reference proteome</keyword>
<evidence type="ECO:0000259" key="9">
    <source>
        <dbReference type="PROSITE" id="PS50888"/>
    </source>
</evidence>
<evidence type="ECO:0000256" key="7">
    <source>
        <dbReference type="ARBA" id="ARBA00023242"/>
    </source>
</evidence>
<dbReference type="PROSITE" id="PS50888">
    <property type="entry name" value="BHLH"/>
    <property type="match status" value="1"/>
</dbReference>
<dbReference type="EMBL" id="UZAE01014071">
    <property type="protein sequence ID" value="VDO12334.1"/>
    <property type="molecule type" value="Genomic_DNA"/>
</dbReference>
<gene>
    <name evidence="10" type="ORF">HNAJ_LOCUS12157</name>
</gene>
<dbReference type="GO" id="GO:0070888">
    <property type="term" value="F:E-box binding"/>
    <property type="evidence" value="ECO:0007669"/>
    <property type="project" value="TreeGrafter"/>
</dbReference>
<dbReference type="InterPro" id="IPR036638">
    <property type="entry name" value="HLH_DNA-bd_sf"/>
</dbReference>
<evidence type="ECO:0000256" key="4">
    <source>
        <dbReference type="ARBA" id="ARBA00023015"/>
    </source>
</evidence>
<dbReference type="WBParaSite" id="HNAJ_0001216801-mRNA-1">
    <property type="protein sequence ID" value="HNAJ_0001216801-mRNA-1"/>
    <property type="gene ID" value="HNAJ_0001216801"/>
</dbReference>
<feature type="region of interest" description="Disordered" evidence="8">
    <location>
        <begin position="112"/>
        <end position="143"/>
    </location>
</feature>
<feature type="compositionally biased region" description="Basic residues" evidence="8">
    <location>
        <begin position="117"/>
        <end position="128"/>
    </location>
</feature>
<dbReference type="SMART" id="SM00353">
    <property type="entry name" value="HLH"/>
    <property type="match status" value="1"/>
</dbReference>
<dbReference type="InterPro" id="IPR022575">
    <property type="entry name" value="NeuroD_DUF"/>
</dbReference>
<reference evidence="10 11" key="2">
    <citation type="submission" date="2018-11" db="EMBL/GenBank/DDBJ databases">
        <authorList>
            <consortium name="Pathogen Informatics"/>
        </authorList>
    </citation>
    <scope>NUCLEOTIDE SEQUENCE [LARGE SCALE GENOMIC DNA]</scope>
</reference>
<sequence>MTNNSNNTSSTLSDYGSFNPTVPFHTPNLFESNTITTAAMLQHHHHQQIIFQQQQLHQQSSSESMSSPTFYHLQPQQMQSSLGHQSAFTSLNTPSDSLNYFEDQGVTEALMNDQRVGRKKRRGPKKKPLTKEREERMRNRRARANDRERNRMHGLNRALEALRQRMPVFAANQRLSKIETLRLAKNYIRALTDIVQSDNGGCESQPDSLKMALTLTEGLSQNTTNLVAGALKVSPRVLLQMQQKRTASYGTSGVSICDDSSSSSLTQQDSSTAVGESEYYASNQSFFPPEGNVCIPYDIPFPHGFLPK</sequence>
<accession>A0A0R3TWD8</accession>
<evidence type="ECO:0000256" key="1">
    <source>
        <dbReference type="ARBA" id="ARBA00022473"/>
    </source>
</evidence>
<dbReference type="GO" id="GO:0061564">
    <property type="term" value="P:axon development"/>
    <property type="evidence" value="ECO:0007669"/>
    <property type="project" value="TreeGrafter"/>
</dbReference>
<dbReference type="AlphaFoldDB" id="A0A0R3TWD8"/>
<evidence type="ECO:0000313" key="11">
    <source>
        <dbReference type="Proteomes" id="UP000278807"/>
    </source>
</evidence>
<dbReference type="GO" id="GO:0046983">
    <property type="term" value="F:protein dimerization activity"/>
    <property type="evidence" value="ECO:0007669"/>
    <property type="project" value="InterPro"/>
</dbReference>
<dbReference type="InterPro" id="IPR050359">
    <property type="entry name" value="bHLH_transcription_factors"/>
</dbReference>
<evidence type="ECO:0000256" key="2">
    <source>
        <dbReference type="ARBA" id="ARBA00022782"/>
    </source>
</evidence>
<dbReference type="InterPro" id="IPR011598">
    <property type="entry name" value="bHLH_dom"/>
</dbReference>
<dbReference type="GO" id="GO:0000981">
    <property type="term" value="F:DNA-binding transcription factor activity, RNA polymerase II-specific"/>
    <property type="evidence" value="ECO:0007669"/>
    <property type="project" value="TreeGrafter"/>
</dbReference>
<keyword evidence="7" id="KW-0539">Nucleus</keyword>
<proteinExistence type="predicted"/>
<dbReference type="Pfam" id="PF00010">
    <property type="entry name" value="HLH"/>
    <property type="match status" value="1"/>
</dbReference>
<dbReference type="OrthoDB" id="10039134at2759"/>
<evidence type="ECO:0000313" key="10">
    <source>
        <dbReference type="EMBL" id="VDO12334.1"/>
    </source>
</evidence>